<dbReference type="EMBL" id="JAPHEH010000001">
    <property type="protein sequence ID" value="MDG4475333.1"/>
    <property type="molecule type" value="Genomic_DNA"/>
</dbReference>
<dbReference type="Proteomes" id="UP001154240">
    <property type="component" value="Unassembled WGS sequence"/>
</dbReference>
<protein>
    <submittedName>
        <fullName evidence="2">CoA-binding protein</fullName>
    </submittedName>
</protein>
<dbReference type="PANTHER" id="PTHR33303:SF2">
    <property type="entry name" value="COA-BINDING DOMAIN-CONTAINING PROTEIN"/>
    <property type="match status" value="1"/>
</dbReference>
<dbReference type="RefSeq" id="WP_307632307.1">
    <property type="nucleotide sequence ID" value="NZ_JAPHEH010000001.1"/>
</dbReference>
<accession>A0A9X4MGY5</accession>
<proteinExistence type="predicted"/>
<dbReference type="SMART" id="SM00881">
    <property type="entry name" value="CoA_binding"/>
    <property type="match status" value="1"/>
</dbReference>
<name>A0A9X4MGY5_9BACT</name>
<dbReference type="Gene3D" id="3.40.50.720">
    <property type="entry name" value="NAD(P)-binding Rossmann-like Domain"/>
    <property type="match status" value="1"/>
</dbReference>
<evidence type="ECO:0000259" key="1">
    <source>
        <dbReference type="SMART" id="SM00881"/>
    </source>
</evidence>
<evidence type="ECO:0000313" key="2">
    <source>
        <dbReference type="EMBL" id="MDG4475333.1"/>
    </source>
</evidence>
<reference evidence="2" key="1">
    <citation type="journal article" date="2022" name="bioRxiv">
        <title>Thiovibrio frasassiensisgen. nov., sp. nov., an autotrophic, elemental sulfur disproportionating bacterium isolated from sulfidic karst sediment, and proposal of Thiovibrionaceae fam. nov.</title>
        <authorList>
            <person name="Aronson H."/>
            <person name="Thomas C."/>
            <person name="Bhattacharyya M."/>
            <person name="Eckstein S."/>
            <person name="Jensen S."/>
            <person name="Barco R."/>
            <person name="Macalady J."/>
            <person name="Amend J."/>
        </authorList>
    </citation>
    <scope>NUCLEOTIDE SEQUENCE</scope>
    <source>
        <strain evidence="2">RS19-109</strain>
    </source>
</reference>
<organism evidence="2 3">
    <name type="scientific">Thiovibrio frasassiensis</name>
    <dbReference type="NCBI Taxonomy" id="2984131"/>
    <lineage>
        <taxon>Bacteria</taxon>
        <taxon>Pseudomonadati</taxon>
        <taxon>Thermodesulfobacteriota</taxon>
        <taxon>Desulfobulbia</taxon>
        <taxon>Desulfobulbales</taxon>
        <taxon>Thiovibrionaceae</taxon>
        <taxon>Thiovibrio</taxon>
    </lineage>
</organism>
<dbReference type="SUPFAM" id="SSF51735">
    <property type="entry name" value="NAD(P)-binding Rossmann-fold domains"/>
    <property type="match status" value="1"/>
</dbReference>
<dbReference type="InterPro" id="IPR003781">
    <property type="entry name" value="CoA-bd"/>
</dbReference>
<comment type="caution">
    <text evidence="2">The sequence shown here is derived from an EMBL/GenBank/DDBJ whole genome shotgun (WGS) entry which is preliminary data.</text>
</comment>
<dbReference type="PANTHER" id="PTHR33303">
    <property type="entry name" value="CYTOPLASMIC PROTEIN-RELATED"/>
    <property type="match status" value="1"/>
</dbReference>
<dbReference type="InterPro" id="IPR036291">
    <property type="entry name" value="NAD(P)-bd_dom_sf"/>
</dbReference>
<keyword evidence="3" id="KW-1185">Reference proteome</keyword>
<feature type="domain" description="CoA-binding" evidence="1">
    <location>
        <begin position="11"/>
        <end position="104"/>
    </location>
</feature>
<sequence>MLLDLSALKNLLTSSKTIAVVGLSPKKSRPSNMVARYLLEAGYRVIPVNPGQEEILGLPCYGNLEAVPDPVDIVDIFRRSEDVEPIVEAAIRIGATAVWMQEGVVNEAAAQMARAAGLTVVMDRCLKTVHAGLC</sequence>
<dbReference type="AlphaFoldDB" id="A0A9X4MGY5"/>
<gene>
    <name evidence="2" type="ORF">OLX77_04055</name>
</gene>
<dbReference type="Pfam" id="PF13380">
    <property type="entry name" value="CoA_binding_2"/>
    <property type="match status" value="1"/>
</dbReference>
<reference evidence="2" key="2">
    <citation type="submission" date="2022-10" db="EMBL/GenBank/DDBJ databases">
        <authorList>
            <person name="Aronson H.S."/>
        </authorList>
    </citation>
    <scope>NUCLEOTIDE SEQUENCE</scope>
    <source>
        <strain evidence="2">RS19-109</strain>
    </source>
</reference>
<evidence type="ECO:0000313" key="3">
    <source>
        <dbReference type="Proteomes" id="UP001154240"/>
    </source>
</evidence>